<sequence>MIGQHFIPQRILSLAKYSRRAKKKQHHIGIFVIDIDNFKQINDTYGHNRGDEVLQFISSILRSFTENEGIVIRWGGDEFVVIIPKFSQEIEQSLLHVIEMETKQYRLTEEFPLMISCGKAYNYFLYYSTK</sequence>
<dbReference type="PROSITE" id="PS50887">
    <property type="entry name" value="GGDEF"/>
    <property type="match status" value="1"/>
</dbReference>
<dbReference type="SUPFAM" id="SSF55073">
    <property type="entry name" value="Nucleotide cyclase"/>
    <property type="match status" value="1"/>
</dbReference>
<proteinExistence type="predicted"/>
<keyword evidence="3" id="KW-1185">Reference proteome</keyword>
<keyword evidence="2" id="KW-0548">Nucleotidyltransferase</keyword>
<dbReference type="InterPro" id="IPR043128">
    <property type="entry name" value="Rev_trsase/Diguanyl_cyclase"/>
</dbReference>
<organism evidence="2 3">
    <name type="scientific">Aliibacillus thermotolerans</name>
    <dbReference type="NCBI Taxonomy" id="1834418"/>
    <lineage>
        <taxon>Bacteria</taxon>
        <taxon>Bacillati</taxon>
        <taxon>Bacillota</taxon>
        <taxon>Bacilli</taxon>
        <taxon>Bacillales</taxon>
        <taxon>Bacillaceae</taxon>
        <taxon>Aliibacillus</taxon>
    </lineage>
</organism>
<dbReference type="InterPro" id="IPR050469">
    <property type="entry name" value="Diguanylate_Cyclase"/>
</dbReference>
<comment type="caution">
    <text evidence="2">The sequence shown here is derived from an EMBL/GenBank/DDBJ whole genome shotgun (WGS) entry which is preliminary data.</text>
</comment>
<dbReference type="EC" id="2.7.7.65" evidence="2"/>
<evidence type="ECO:0000259" key="1">
    <source>
        <dbReference type="PROSITE" id="PS50887"/>
    </source>
</evidence>
<dbReference type="NCBIfam" id="TIGR00254">
    <property type="entry name" value="GGDEF"/>
    <property type="match status" value="1"/>
</dbReference>
<dbReference type="PANTHER" id="PTHR45138:SF9">
    <property type="entry name" value="DIGUANYLATE CYCLASE DGCM-RELATED"/>
    <property type="match status" value="1"/>
</dbReference>
<evidence type="ECO:0000313" key="3">
    <source>
        <dbReference type="Proteomes" id="UP001596143"/>
    </source>
</evidence>
<feature type="domain" description="GGDEF" evidence="1">
    <location>
        <begin position="26"/>
        <end position="130"/>
    </location>
</feature>
<dbReference type="SMART" id="SM00267">
    <property type="entry name" value="GGDEF"/>
    <property type="match status" value="1"/>
</dbReference>
<keyword evidence="2" id="KW-0808">Transferase</keyword>
<dbReference type="InterPro" id="IPR000160">
    <property type="entry name" value="GGDEF_dom"/>
</dbReference>
<dbReference type="CDD" id="cd01949">
    <property type="entry name" value="GGDEF"/>
    <property type="match status" value="1"/>
</dbReference>
<dbReference type="GO" id="GO:0052621">
    <property type="term" value="F:diguanylate cyclase activity"/>
    <property type="evidence" value="ECO:0007669"/>
    <property type="project" value="UniProtKB-EC"/>
</dbReference>
<dbReference type="RefSeq" id="WP_270897389.1">
    <property type="nucleotide sequence ID" value="NZ_JBHSPF010000048.1"/>
</dbReference>
<accession>A0ABW0U831</accession>
<dbReference type="Pfam" id="PF00990">
    <property type="entry name" value="GGDEF"/>
    <property type="match status" value="1"/>
</dbReference>
<reference evidence="3" key="1">
    <citation type="journal article" date="2019" name="Int. J. Syst. Evol. Microbiol.">
        <title>The Global Catalogue of Microorganisms (GCM) 10K type strain sequencing project: providing services to taxonomists for standard genome sequencing and annotation.</title>
        <authorList>
            <consortium name="The Broad Institute Genomics Platform"/>
            <consortium name="The Broad Institute Genome Sequencing Center for Infectious Disease"/>
            <person name="Wu L."/>
            <person name="Ma J."/>
        </authorList>
    </citation>
    <scope>NUCLEOTIDE SEQUENCE [LARGE SCALE GENOMIC DNA]</scope>
    <source>
        <strain evidence="3">CGMCC 1.15790</strain>
    </source>
</reference>
<evidence type="ECO:0000313" key="2">
    <source>
        <dbReference type="EMBL" id="MFC5629108.1"/>
    </source>
</evidence>
<dbReference type="PANTHER" id="PTHR45138">
    <property type="entry name" value="REGULATORY COMPONENTS OF SENSORY TRANSDUCTION SYSTEM"/>
    <property type="match status" value="1"/>
</dbReference>
<gene>
    <name evidence="2" type="ORF">ACFPTR_09510</name>
</gene>
<dbReference type="InterPro" id="IPR029787">
    <property type="entry name" value="Nucleotide_cyclase"/>
</dbReference>
<name>A0ABW0U831_9BACI</name>
<protein>
    <submittedName>
        <fullName evidence="2">Diguanylate cyclase domain-containing protein</fullName>
        <ecNumber evidence="2">2.7.7.65</ecNumber>
    </submittedName>
</protein>
<dbReference type="Gene3D" id="3.30.70.270">
    <property type="match status" value="1"/>
</dbReference>
<dbReference type="EMBL" id="JBHSPF010000048">
    <property type="protein sequence ID" value="MFC5629108.1"/>
    <property type="molecule type" value="Genomic_DNA"/>
</dbReference>
<dbReference type="Proteomes" id="UP001596143">
    <property type="component" value="Unassembled WGS sequence"/>
</dbReference>